<proteinExistence type="predicted"/>
<dbReference type="PANTHER" id="PTHR30383:SF5">
    <property type="entry name" value="SGNH HYDROLASE-TYPE ESTERASE DOMAIN-CONTAINING PROTEIN"/>
    <property type="match status" value="1"/>
</dbReference>
<keyword evidence="4" id="KW-1185">Reference proteome</keyword>
<organism evidence="3 4">
    <name type="scientific">Actinoallomurus bryophytorum</name>
    <dbReference type="NCBI Taxonomy" id="1490222"/>
    <lineage>
        <taxon>Bacteria</taxon>
        <taxon>Bacillati</taxon>
        <taxon>Actinomycetota</taxon>
        <taxon>Actinomycetes</taxon>
        <taxon>Streptosporangiales</taxon>
        <taxon>Thermomonosporaceae</taxon>
        <taxon>Actinoallomurus</taxon>
    </lineage>
</organism>
<dbReference type="InterPro" id="IPR051532">
    <property type="entry name" value="Ester_Hydrolysis_Enzymes"/>
</dbReference>
<evidence type="ECO:0000313" key="4">
    <source>
        <dbReference type="Proteomes" id="UP000316096"/>
    </source>
</evidence>
<evidence type="ECO:0000256" key="1">
    <source>
        <dbReference type="SAM" id="MobiDB-lite"/>
    </source>
</evidence>
<feature type="region of interest" description="Disordered" evidence="1">
    <location>
        <begin position="85"/>
        <end position="105"/>
    </location>
</feature>
<reference evidence="3 4" key="1">
    <citation type="submission" date="2019-06" db="EMBL/GenBank/DDBJ databases">
        <title>Sequencing the genomes of 1000 actinobacteria strains.</title>
        <authorList>
            <person name="Klenk H.-P."/>
        </authorList>
    </citation>
    <scope>NUCLEOTIDE SEQUENCE [LARGE SCALE GENOMIC DNA]</scope>
    <source>
        <strain evidence="3 4">DSM 102200</strain>
    </source>
</reference>
<evidence type="ECO:0000259" key="2">
    <source>
        <dbReference type="PROSITE" id="PS51175"/>
    </source>
</evidence>
<dbReference type="PANTHER" id="PTHR30383">
    <property type="entry name" value="THIOESTERASE 1/PROTEASE 1/LYSOPHOSPHOLIPASE L1"/>
    <property type="match status" value="1"/>
</dbReference>
<comment type="caution">
    <text evidence="3">The sequence shown here is derived from an EMBL/GenBank/DDBJ whole genome shotgun (WGS) entry which is preliminary data.</text>
</comment>
<dbReference type="CDD" id="cd01833">
    <property type="entry name" value="XynB_like"/>
    <property type="match status" value="1"/>
</dbReference>
<evidence type="ECO:0000313" key="3">
    <source>
        <dbReference type="EMBL" id="TQM01148.1"/>
    </source>
</evidence>
<dbReference type="Gene3D" id="3.40.50.1110">
    <property type="entry name" value="SGNH hydrolase"/>
    <property type="match status" value="1"/>
</dbReference>
<name>A0A543CWB4_9ACTN</name>
<dbReference type="SUPFAM" id="SSF49785">
    <property type="entry name" value="Galactose-binding domain-like"/>
    <property type="match status" value="1"/>
</dbReference>
<dbReference type="InterPro" id="IPR008979">
    <property type="entry name" value="Galactose-bd-like_sf"/>
</dbReference>
<accession>A0A543CWB4</accession>
<dbReference type="GO" id="GO:0030246">
    <property type="term" value="F:carbohydrate binding"/>
    <property type="evidence" value="ECO:0007669"/>
    <property type="project" value="InterPro"/>
</dbReference>
<dbReference type="Proteomes" id="UP000316096">
    <property type="component" value="Unassembled WGS sequence"/>
</dbReference>
<protein>
    <submittedName>
        <fullName evidence="3">Lysophospholipase L1-like esterase</fullName>
    </submittedName>
</protein>
<dbReference type="InterPro" id="IPR005084">
    <property type="entry name" value="CBM6"/>
</dbReference>
<dbReference type="InterPro" id="IPR036514">
    <property type="entry name" value="SGNH_hydro_sf"/>
</dbReference>
<feature type="domain" description="CBM6" evidence="2">
    <location>
        <begin position="248"/>
        <end position="370"/>
    </location>
</feature>
<dbReference type="GO" id="GO:0004622">
    <property type="term" value="F:phosphatidylcholine lysophospholipase activity"/>
    <property type="evidence" value="ECO:0007669"/>
    <property type="project" value="TreeGrafter"/>
</dbReference>
<dbReference type="InterPro" id="IPR013830">
    <property type="entry name" value="SGNH_hydro"/>
</dbReference>
<dbReference type="Gene3D" id="2.60.120.260">
    <property type="entry name" value="Galactose-binding domain-like"/>
    <property type="match status" value="1"/>
</dbReference>
<dbReference type="Pfam" id="PF13472">
    <property type="entry name" value="Lipase_GDSL_2"/>
    <property type="match status" value="1"/>
</dbReference>
<dbReference type="AlphaFoldDB" id="A0A543CWB4"/>
<dbReference type="SUPFAM" id="SSF52266">
    <property type="entry name" value="SGNH hydrolase"/>
    <property type="match status" value="1"/>
</dbReference>
<dbReference type="PROSITE" id="PS51175">
    <property type="entry name" value="CBM6"/>
    <property type="match status" value="1"/>
</dbReference>
<sequence>MTRLDRIIIAAVVLFVSLAACAGMRLQAGGAPHRALVMAPHRDAPVSAPVRVMPLGDSITDGLQSSGGYRSDLWQYMRADGMKPDFVGSRSGGPSQLDDRDEEGHPGWRIRQLSQHARDWLLEYRPGIVLLQIGTNDVVQRWGLPTAPARLNALLDSITATVPAAQVYVATITPLAGKARDARARAYNAAITGLVAAKAAAGRHVHLVDMHSALSKDDLSGDGIHPTSGGYAKMATTWYSALTGRPMTRWEAESPTYATVNNGERLTTPNASGNGKVGYLSAAGSFLEFALQLPRAGRYRLYVRAGNGSDGTCEQRLTVNGRPGGELRYPAYGWDRWTITAADVDLNAGRDTVRLTHATCSAEIDTIGLAPAR</sequence>
<dbReference type="OrthoDB" id="468550at2"/>
<dbReference type="RefSeq" id="WP_141961016.1">
    <property type="nucleotide sequence ID" value="NZ_VFOZ01000001.1"/>
</dbReference>
<dbReference type="EMBL" id="VFOZ01000001">
    <property type="protein sequence ID" value="TQM01148.1"/>
    <property type="molecule type" value="Genomic_DNA"/>
</dbReference>
<dbReference type="PROSITE" id="PS51257">
    <property type="entry name" value="PROKAR_LIPOPROTEIN"/>
    <property type="match status" value="1"/>
</dbReference>
<gene>
    <name evidence="3" type="ORF">FB559_6893</name>
</gene>